<feature type="non-terminal residue" evidence="2">
    <location>
        <position position="120"/>
    </location>
</feature>
<protein>
    <submittedName>
        <fullName evidence="2">Uncharacterized protein</fullName>
    </submittedName>
</protein>
<gene>
    <name evidence="2" type="ORF">AVDCRST_MAG54-973</name>
</gene>
<dbReference type="AlphaFoldDB" id="A0A6J4HNV6"/>
<organism evidence="2">
    <name type="scientific">uncultured Actinomycetospora sp</name>
    <dbReference type="NCBI Taxonomy" id="1135996"/>
    <lineage>
        <taxon>Bacteria</taxon>
        <taxon>Bacillati</taxon>
        <taxon>Actinomycetota</taxon>
        <taxon>Actinomycetes</taxon>
        <taxon>Pseudonocardiales</taxon>
        <taxon>Pseudonocardiaceae</taxon>
        <taxon>Actinomycetospora</taxon>
        <taxon>environmental samples</taxon>
    </lineage>
</organism>
<reference evidence="2" key="1">
    <citation type="submission" date="2020-02" db="EMBL/GenBank/DDBJ databases">
        <authorList>
            <person name="Meier V. D."/>
        </authorList>
    </citation>
    <scope>NUCLEOTIDE SEQUENCE</scope>
    <source>
        <strain evidence="2">AVDCRST_MAG54</strain>
    </source>
</reference>
<evidence type="ECO:0000256" key="1">
    <source>
        <dbReference type="SAM" id="MobiDB-lite"/>
    </source>
</evidence>
<feature type="compositionally biased region" description="Basic residues" evidence="1">
    <location>
        <begin position="37"/>
        <end position="54"/>
    </location>
</feature>
<proteinExistence type="predicted"/>
<accession>A0A6J4HNV6</accession>
<feature type="region of interest" description="Disordered" evidence="1">
    <location>
        <begin position="1"/>
        <end position="120"/>
    </location>
</feature>
<feature type="non-terminal residue" evidence="2">
    <location>
        <position position="1"/>
    </location>
</feature>
<dbReference type="EMBL" id="CADCTH010000131">
    <property type="protein sequence ID" value="CAA9230046.1"/>
    <property type="molecule type" value="Genomic_DNA"/>
</dbReference>
<sequence length="120" mass="13420">GGHTRSLVGSAPGRRHRREGPAGPGGRAGDRPTPGARRPRPVRAGQRLRRRRRPDRRERRPGLATGRLPVRALHRLVPVRTGPGRRRHHDAGTAAPRHHRDARSRPRRPSHRGVRPPAHP</sequence>
<feature type="compositionally biased region" description="Basic residues" evidence="1">
    <location>
        <begin position="96"/>
        <end position="114"/>
    </location>
</feature>
<name>A0A6J4HNV6_9PSEU</name>
<evidence type="ECO:0000313" key="2">
    <source>
        <dbReference type="EMBL" id="CAA9230046.1"/>
    </source>
</evidence>